<evidence type="ECO:0000256" key="1">
    <source>
        <dbReference type="ARBA" id="ARBA00004479"/>
    </source>
</evidence>
<gene>
    <name evidence="11" type="ORF">FisN_4Hh479</name>
</gene>
<evidence type="ECO:0000313" key="12">
    <source>
        <dbReference type="Proteomes" id="UP000198406"/>
    </source>
</evidence>
<accession>A0A1Z5KI92</accession>
<dbReference type="GO" id="GO:0016020">
    <property type="term" value="C:membrane"/>
    <property type="evidence" value="ECO:0007669"/>
    <property type="project" value="UniProtKB-SubCell"/>
</dbReference>
<comment type="caution">
    <text evidence="11">The sequence shown here is derived from an EMBL/GenBank/DDBJ whole genome shotgun (WGS) entry which is preliminary data.</text>
</comment>
<dbReference type="OrthoDB" id="1929172at2759"/>
<evidence type="ECO:0000259" key="10">
    <source>
        <dbReference type="SMART" id="SM01190"/>
    </source>
</evidence>
<evidence type="ECO:0000256" key="7">
    <source>
        <dbReference type="SAM" id="Coils"/>
    </source>
</evidence>
<evidence type="ECO:0000256" key="6">
    <source>
        <dbReference type="ARBA" id="ARBA00023136"/>
    </source>
</evidence>
<evidence type="ECO:0000256" key="5">
    <source>
        <dbReference type="ARBA" id="ARBA00022989"/>
    </source>
</evidence>
<dbReference type="InterPro" id="IPR009038">
    <property type="entry name" value="GOLD_dom"/>
</dbReference>
<comment type="subcellular location">
    <subcellularLocation>
        <location evidence="1">Membrane</location>
        <topology evidence="1">Single-pass type I membrane protein</topology>
    </subcellularLocation>
</comment>
<dbReference type="Pfam" id="PF01105">
    <property type="entry name" value="EMP24_GP25L"/>
    <property type="match status" value="1"/>
</dbReference>
<evidence type="ECO:0000256" key="2">
    <source>
        <dbReference type="ARBA" id="ARBA00007104"/>
    </source>
</evidence>
<evidence type="ECO:0000256" key="4">
    <source>
        <dbReference type="ARBA" id="ARBA00022729"/>
    </source>
</evidence>
<evidence type="ECO:0000256" key="8">
    <source>
        <dbReference type="SAM" id="MobiDB-lite"/>
    </source>
</evidence>
<keyword evidence="3" id="KW-0812">Transmembrane</keyword>
<keyword evidence="7" id="KW-0175">Coiled coil</keyword>
<protein>
    <recommendedName>
        <fullName evidence="10">GOLD domain-containing protein</fullName>
    </recommendedName>
</protein>
<feature type="domain" description="GOLD" evidence="10">
    <location>
        <begin position="20"/>
        <end position="306"/>
    </location>
</feature>
<feature type="region of interest" description="Disordered" evidence="8">
    <location>
        <begin position="113"/>
        <end position="132"/>
    </location>
</feature>
<feature type="coiled-coil region" evidence="7">
    <location>
        <begin position="215"/>
        <end position="257"/>
    </location>
</feature>
<evidence type="ECO:0000256" key="9">
    <source>
        <dbReference type="SAM" id="SignalP"/>
    </source>
</evidence>
<keyword evidence="6" id="KW-0472">Membrane</keyword>
<proteinExistence type="inferred from homology"/>
<keyword evidence="12" id="KW-1185">Reference proteome</keyword>
<feature type="chain" id="PRO_5011989511" description="GOLD domain-containing protein" evidence="9">
    <location>
        <begin position="19"/>
        <end position="313"/>
    </location>
</feature>
<comment type="similarity">
    <text evidence="2">Belongs to the EMP24/GP25L family.</text>
</comment>
<dbReference type="Proteomes" id="UP000198406">
    <property type="component" value="Unassembled WGS sequence"/>
</dbReference>
<dbReference type="SMART" id="SM01190">
    <property type="entry name" value="EMP24_GP25L"/>
    <property type="match status" value="1"/>
</dbReference>
<dbReference type="PANTHER" id="PTHR22811">
    <property type="entry name" value="TRANSMEMBRANE EMP24 DOMAIN-CONTAINING PROTEIN"/>
    <property type="match status" value="1"/>
</dbReference>
<organism evidence="11 12">
    <name type="scientific">Fistulifera solaris</name>
    <name type="common">Oleaginous diatom</name>
    <dbReference type="NCBI Taxonomy" id="1519565"/>
    <lineage>
        <taxon>Eukaryota</taxon>
        <taxon>Sar</taxon>
        <taxon>Stramenopiles</taxon>
        <taxon>Ochrophyta</taxon>
        <taxon>Bacillariophyta</taxon>
        <taxon>Bacillariophyceae</taxon>
        <taxon>Bacillariophycidae</taxon>
        <taxon>Naviculales</taxon>
        <taxon>Naviculaceae</taxon>
        <taxon>Fistulifera</taxon>
    </lineage>
</organism>
<dbReference type="InParanoid" id="A0A1Z5KI92"/>
<dbReference type="InterPro" id="IPR015720">
    <property type="entry name" value="Emp24-like"/>
</dbReference>
<keyword evidence="4 9" id="KW-0732">Signal</keyword>
<reference evidence="11 12" key="1">
    <citation type="journal article" date="2015" name="Plant Cell">
        <title>Oil accumulation by the oleaginous diatom Fistulifera solaris as revealed by the genome and transcriptome.</title>
        <authorList>
            <person name="Tanaka T."/>
            <person name="Maeda Y."/>
            <person name="Veluchamy A."/>
            <person name="Tanaka M."/>
            <person name="Abida H."/>
            <person name="Marechal E."/>
            <person name="Bowler C."/>
            <person name="Muto M."/>
            <person name="Sunaga Y."/>
            <person name="Tanaka M."/>
            <person name="Yoshino T."/>
            <person name="Taniguchi T."/>
            <person name="Fukuda Y."/>
            <person name="Nemoto M."/>
            <person name="Matsumoto M."/>
            <person name="Wong P.S."/>
            <person name="Aburatani S."/>
            <person name="Fujibuchi W."/>
        </authorList>
    </citation>
    <scope>NUCLEOTIDE SEQUENCE [LARGE SCALE GENOMIC DNA]</scope>
    <source>
        <strain evidence="11 12">JPCC DA0580</strain>
    </source>
</reference>
<name>A0A1Z5KI92_FISSO</name>
<dbReference type="EMBL" id="BDSP01000235">
    <property type="protein sequence ID" value="GAX26024.1"/>
    <property type="molecule type" value="Genomic_DNA"/>
</dbReference>
<keyword evidence="5" id="KW-1133">Transmembrane helix</keyword>
<sequence>MVLFIASRFALLLAICHALPLQFLINQRSSECLYEKLEESEAATFSLFVLSGKSLRATVEISGPVADAAVVSGMALQDGIDAFDQGRRPKGSLDVSGEVDFEHLNLGEPEFEDPVLESVPGETAEERKTRRAEERRKILEARHQKEMHARKQKKKVQTEAEPYLRTIQAPLAGWYRFCVKASFNQITAEIDLRKESELGGLDEDGHVMTNQQRIMEEEEKAMDQDTAAIEGIKDKDFQATRTQLKELRKLLNDIQTKQSQERLRLAVHAATNEHSHSRMALNSLMETILFMLVTGYQVYTIRRWFKGAPVLGR</sequence>
<evidence type="ECO:0000256" key="3">
    <source>
        <dbReference type="ARBA" id="ARBA00022692"/>
    </source>
</evidence>
<dbReference type="AlphaFoldDB" id="A0A1Z5KI92"/>
<feature type="signal peptide" evidence="9">
    <location>
        <begin position="1"/>
        <end position="18"/>
    </location>
</feature>
<evidence type="ECO:0000313" key="11">
    <source>
        <dbReference type="EMBL" id="GAX26024.1"/>
    </source>
</evidence>